<dbReference type="Proteomes" id="UP000217979">
    <property type="component" value="Chromosome"/>
</dbReference>
<keyword evidence="8" id="KW-0378">Hydrolase</keyword>
<dbReference type="GO" id="GO:0006415">
    <property type="term" value="P:translational termination"/>
    <property type="evidence" value="ECO:0007669"/>
    <property type="project" value="TreeGrafter"/>
</dbReference>
<dbReference type="InterPro" id="IPR007712">
    <property type="entry name" value="RelE/ParE_toxin"/>
</dbReference>
<accession>A0A291E1C4</accession>
<dbReference type="Gene3D" id="3.30.2310.20">
    <property type="entry name" value="RelE-like"/>
    <property type="match status" value="1"/>
</dbReference>
<evidence type="ECO:0000313" key="8">
    <source>
        <dbReference type="EMBL" id="SQA96999.1"/>
    </source>
</evidence>
<dbReference type="PANTHER" id="PTHR40588">
    <property type="entry name" value="MRNA INTERFERASE TOXIN YAFQ"/>
    <property type="match status" value="1"/>
</dbReference>
<evidence type="ECO:0000313" key="10">
    <source>
        <dbReference type="Proteomes" id="UP000251197"/>
    </source>
</evidence>
<protein>
    <recommendedName>
        <fullName evidence="3">mRNA interferase toxin YafQ</fullName>
    </recommendedName>
    <alternativeName>
        <fullName evidence="4">Endoribonuclease YafQ</fullName>
    </alternativeName>
    <alternativeName>
        <fullName evidence="5">Toxin YafQ</fullName>
    </alternativeName>
</protein>
<name>A0A291E1C4_9ENTR</name>
<evidence type="ECO:0000256" key="5">
    <source>
        <dbReference type="ARBA" id="ARBA00084069"/>
    </source>
</evidence>
<organism evidence="7 9">
    <name type="scientific">Cedecea neteri</name>
    <dbReference type="NCBI Taxonomy" id="158822"/>
    <lineage>
        <taxon>Bacteria</taxon>
        <taxon>Pseudomonadati</taxon>
        <taxon>Pseudomonadota</taxon>
        <taxon>Gammaproteobacteria</taxon>
        <taxon>Enterobacterales</taxon>
        <taxon>Enterobacteriaceae</taxon>
        <taxon>Cedecea</taxon>
    </lineage>
</organism>
<dbReference type="FunFam" id="3.30.2310.20:FF:000003">
    <property type="entry name" value="Type II toxin-antitoxin system YafQ family toxin"/>
    <property type="match status" value="1"/>
</dbReference>
<keyword evidence="1" id="KW-1277">Toxin-antitoxin system</keyword>
<dbReference type="PIRSF" id="PIRSF006156">
    <property type="entry name" value="YafQ"/>
    <property type="match status" value="1"/>
</dbReference>
<dbReference type="Pfam" id="PF15738">
    <property type="entry name" value="YafQ_toxin"/>
    <property type="match status" value="1"/>
</dbReference>
<evidence type="ECO:0000256" key="4">
    <source>
        <dbReference type="ARBA" id="ARBA00074985"/>
    </source>
</evidence>
<dbReference type="SUPFAM" id="SSF143011">
    <property type="entry name" value="RelE-like"/>
    <property type="match status" value="1"/>
</dbReference>
<feature type="active site" description="Proton donor" evidence="6">
    <location>
        <position position="87"/>
    </location>
</feature>
<reference evidence="7 9" key="1">
    <citation type="submission" date="2017-09" db="EMBL/GenBank/DDBJ databases">
        <title>FDA dAtabase for Regulatory Grade micrObial Sequences (FDA-ARGOS): Supporting development and validation of Infectious Disease Dx tests.</title>
        <authorList>
            <person name="Minogue T."/>
            <person name="Wolcott M."/>
            <person name="Wasieloski L."/>
            <person name="Aguilar W."/>
            <person name="Moore D."/>
            <person name="Tallon L."/>
            <person name="Sadzewicz L."/>
            <person name="Ott S."/>
            <person name="Zhao X."/>
            <person name="Nagaraj S."/>
            <person name="Vavikolanu K."/>
            <person name="Aluvathingal J."/>
            <person name="Nadendla S."/>
            <person name="Sichtig H."/>
        </authorList>
    </citation>
    <scope>NUCLEOTIDE SEQUENCE [LARGE SCALE GENOMIC DNA]</scope>
    <source>
        <strain evidence="7 9">FDAARGOS_392</strain>
    </source>
</reference>
<evidence type="ECO:0000256" key="2">
    <source>
        <dbReference type="ARBA" id="ARBA00061366"/>
    </source>
</evidence>
<evidence type="ECO:0000313" key="9">
    <source>
        <dbReference type="Proteomes" id="UP000217979"/>
    </source>
</evidence>
<dbReference type="GO" id="GO:0006402">
    <property type="term" value="P:mRNA catabolic process"/>
    <property type="evidence" value="ECO:0007669"/>
    <property type="project" value="TreeGrafter"/>
</dbReference>
<dbReference type="EMBL" id="UAVU01000003">
    <property type="protein sequence ID" value="SQA96999.1"/>
    <property type="molecule type" value="Genomic_DNA"/>
</dbReference>
<dbReference type="InterPro" id="IPR035093">
    <property type="entry name" value="RelE/ParE_toxin_dom_sf"/>
</dbReference>
<evidence type="ECO:0000256" key="3">
    <source>
        <dbReference type="ARBA" id="ARBA00068634"/>
    </source>
</evidence>
<evidence type="ECO:0000313" key="7">
    <source>
        <dbReference type="EMBL" id="ATF93851.1"/>
    </source>
</evidence>
<dbReference type="GO" id="GO:0004521">
    <property type="term" value="F:RNA endonuclease activity"/>
    <property type="evidence" value="ECO:0007669"/>
    <property type="project" value="TreeGrafter"/>
</dbReference>
<comment type="similarity">
    <text evidence="2">Belongs to the RelE toxin family. YafQ subfamily.</text>
</comment>
<dbReference type="InterPro" id="IPR004386">
    <property type="entry name" value="Toxin_YafQ-like"/>
</dbReference>
<dbReference type="RefSeq" id="WP_061275468.1">
    <property type="nucleotide sequence ID" value="NZ_CP023525.1"/>
</dbReference>
<dbReference type="PANTHER" id="PTHR40588:SF1">
    <property type="entry name" value="MRNA INTERFERASE TOXIN YAFQ"/>
    <property type="match status" value="1"/>
</dbReference>
<evidence type="ECO:0000256" key="1">
    <source>
        <dbReference type="ARBA" id="ARBA00022649"/>
    </source>
</evidence>
<dbReference type="Proteomes" id="UP000251197">
    <property type="component" value="Unassembled WGS sequence"/>
</dbReference>
<gene>
    <name evidence="8" type="primary">yafQ</name>
    <name evidence="7" type="ORF">CO704_17960</name>
    <name evidence="8" type="ORF">NCTC12120_00807</name>
</gene>
<dbReference type="GO" id="GO:0016787">
    <property type="term" value="F:hydrolase activity"/>
    <property type="evidence" value="ECO:0007669"/>
    <property type="project" value="UniProtKB-KW"/>
</dbReference>
<proteinExistence type="inferred from homology"/>
<reference evidence="8 10" key="2">
    <citation type="submission" date="2018-06" db="EMBL/GenBank/DDBJ databases">
        <authorList>
            <consortium name="Pathogen Informatics"/>
            <person name="Doyle S."/>
        </authorList>
    </citation>
    <scope>NUCLEOTIDE SEQUENCE [LARGE SCALE GENOMIC DNA]</scope>
    <source>
        <strain evidence="8 10">NCTC12120</strain>
    </source>
</reference>
<sequence length="93" mass="10914">MPQREISYTGQFKRDLRLAQKRGCDIPKLQGIMMQMMNDQFPLPAALLDHPLTGNYKKHRELHVEPDWLLIYKISNTELQFVRTGSHSDLFKS</sequence>
<dbReference type="AlphaFoldDB" id="A0A291E1C4"/>
<dbReference type="NCBIfam" id="TIGR02385">
    <property type="entry name" value="RelE_StbE"/>
    <property type="match status" value="1"/>
</dbReference>
<dbReference type="EMBL" id="CP023525">
    <property type="protein sequence ID" value="ATF93851.1"/>
    <property type="molecule type" value="Genomic_DNA"/>
</dbReference>
<evidence type="ECO:0000256" key="6">
    <source>
        <dbReference type="PIRSR" id="PIRSR006156-1"/>
    </source>
</evidence>